<keyword evidence="1" id="KW-0472">Membrane</keyword>
<keyword evidence="1" id="KW-1133">Transmembrane helix</keyword>
<dbReference type="GO" id="GO:0015627">
    <property type="term" value="C:type II protein secretion system complex"/>
    <property type="evidence" value="ECO:0007669"/>
    <property type="project" value="InterPro"/>
</dbReference>
<dbReference type="InterPro" id="IPR007690">
    <property type="entry name" value="T2SS_GspM"/>
</dbReference>
<reference evidence="2 3" key="1">
    <citation type="submission" date="2019-09" db="EMBL/GenBank/DDBJ databases">
        <authorList>
            <person name="Chandra G."/>
            <person name="Truman W A."/>
        </authorList>
    </citation>
    <scope>NUCLEOTIDE SEQUENCE [LARGE SCALE GENOMIC DNA]</scope>
    <source>
        <strain evidence="2">PS723</strain>
    </source>
</reference>
<dbReference type="AlphaFoldDB" id="A0A5E7ACS7"/>
<name>A0A5E7ACS7_PSEFL</name>
<dbReference type="Pfam" id="PF04612">
    <property type="entry name" value="T2SSM"/>
    <property type="match status" value="1"/>
</dbReference>
<feature type="transmembrane region" description="Helical" evidence="1">
    <location>
        <begin position="26"/>
        <end position="44"/>
    </location>
</feature>
<sequence length="157" mass="17397">MIGKSIALPSAVIETWSRLSRRDRQWLSGLGVFLLAVLAFSVLWQPAQQRLLVAERQYQQQRALAMEIQRVQPSNGRATTTQPLSTQVSESAVAAGLELQQFDVERDRLRLTVSGDALVLLAWLDKTEQGGAALQSLTLEKRGKLLEARMVLQASSI</sequence>
<dbReference type="GO" id="GO:0015628">
    <property type="term" value="P:protein secretion by the type II secretion system"/>
    <property type="evidence" value="ECO:0007669"/>
    <property type="project" value="InterPro"/>
</dbReference>
<dbReference type="EMBL" id="CABVHY010000003">
    <property type="protein sequence ID" value="VVN74534.1"/>
    <property type="molecule type" value="Genomic_DNA"/>
</dbReference>
<dbReference type="RefSeq" id="WP_191636104.1">
    <property type="nucleotide sequence ID" value="NZ_CABVHY010000003.1"/>
</dbReference>
<keyword evidence="1" id="KW-0812">Transmembrane</keyword>
<protein>
    <recommendedName>
        <fullName evidence="4">Type II secretory protein PulM</fullName>
    </recommendedName>
</protein>
<evidence type="ECO:0000256" key="1">
    <source>
        <dbReference type="SAM" id="Phobius"/>
    </source>
</evidence>
<evidence type="ECO:0000313" key="2">
    <source>
        <dbReference type="EMBL" id="VVN74534.1"/>
    </source>
</evidence>
<accession>A0A5E7ACS7</accession>
<evidence type="ECO:0008006" key="4">
    <source>
        <dbReference type="Google" id="ProtNLM"/>
    </source>
</evidence>
<dbReference type="Proteomes" id="UP000379480">
    <property type="component" value="Unassembled WGS sequence"/>
</dbReference>
<proteinExistence type="predicted"/>
<organism evidence="2 3">
    <name type="scientific">Pseudomonas fluorescens</name>
    <dbReference type="NCBI Taxonomy" id="294"/>
    <lineage>
        <taxon>Bacteria</taxon>
        <taxon>Pseudomonadati</taxon>
        <taxon>Pseudomonadota</taxon>
        <taxon>Gammaproteobacteria</taxon>
        <taxon>Pseudomonadales</taxon>
        <taxon>Pseudomonadaceae</taxon>
        <taxon>Pseudomonas</taxon>
    </lineage>
</organism>
<evidence type="ECO:0000313" key="3">
    <source>
        <dbReference type="Proteomes" id="UP000379480"/>
    </source>
</evidence>
<gene>
    <name evidence="2" type="ORF">PS723_00627</name>
</gene>